<evidence type="ECO:0000313" key="3">
    <source>
        <dbReference type="Proteomes" id="UP001161247"/>
    </source>
</evidence>
<feature type="compositionally biased region" description="Polar residues" evidence="1">
    <location>
        <begin position="57"/>
        <end position="66"/>
    </location>
</feature>
<organism evidence="2 3">
    <name type="scientific">Oldenlandia corymbosa var. corymbosa</name>
    <dbReference type="NCBI Taxonomy" id="529605"/>
    <lineage>
        <taxon>Eukaryota</taxon>
        <taxon>Viridiplantae</taxon>
        <taxon>Streptophyta</taxon>
        <taxon>Embryophyta</taxon>
        <taxon>Tracheophyta</taxon>
        <taxon>Spermatophyta</taxon>
        <taxon>Magnoliopsida</taxon>
        <taxon>eudicotyledons</taxon>
        <taxon>Gunneridae</taxon>
        <taxon>Pentapetalae</taxon>
        <taxon>asterids</taxon>
        <taxon>lamiids</taxon>
        <taxon>Gentianales</taxon>
        <taxon>Rubiaceae</taxon>
        <taxon>Rubioideae</taxon>
        <taxon>Spermacoceae</taxon>
        <taxon>Hedyotis-Oldenlandia complex</taxon>
        <taxon>Oldenlandia</taxon>
    </lineage>
</organism>
<evidence type="ECO:0000313" key="2">
    <source>
        <dbReference type="EMBL" id="CAI9089844.1"/>
    </source>
</evidence>
<feature type="compositionally biased region" description="Basic and acidic residues" evidence="1">
    <location>
        <begin position="1"/>
        <end position="12"/>
    </location>
</feature>
<sequence>MVSTRQKPEEPGGSRPPYLVSTRPTAATKQDARRCRTGKQIADAYKGSNLQKELETSQESSHQSTGRWGRAATDPGDRHPTRVPIHDRLGPRPAFKTTSEALWRLVEKEGDRRQRSPNRKDTRGRRWSGRGSGKGDGNNREDHDKAKKTPPRNTPLPAKTIIHDIPLNAIFCMPLEVQSITSAKVAARPPPPGESDHNLFKPSETITFSADYAVTGPPSSVDALVISAIIHKKEVRRVYVDPGSGVNVIYQDCFQKLGIDKSQLRPCAMPLMGFSNHIIIPTGMITLSVTVGEYPTCKTELCDFAVVDVVAPFNILLGRPWMNQVKVIFSSYHLVMKFPTDYGIAEVRGDRQLAHQCMSVAARKGKQALTSANVNQVLLSSTANETATPYLEVIPTGQDMAIPDLSETMARTTKLLATLRRFL</sequence>
<dbReference type="PANTHER" id="PTHR33240:SF15">
    <property type="entry name" value="GAG-PRO-LIKE PROTEIN"/>
    <property type="match status" value="1"/>
</dbReference>
<proteinExistence type="predicted"/>
<dbReference type="InterPro" id="IPR021109">
    <property type="entry name" value="Peptidase_aspartic_dom_sf"/>
</dbReference>
<feature type="region of interest" description="Disordered" evidence="1">
    <location>
        <begin position="1"/>
        <end position="158"/>
    </location>
</feature>
<feature type="compositionally biased region" description="Basic and acidic residues" evidence="1">
    <location>
        <begin position="137"/>
        <end position="147"/>
    </location>
</feature>
<dbReference type="EMBL" id="OX459118">
    <property type="protein sequence ID" value="CAI9089844.1"/>
    <property type="molecule type" value="Genomic_DNA"/>
</dbReference>
<dbReference type="Gene3D" id="2.40.70.10">
    <property type="entry name" value="Acid Proteases"/>
    <property type="match status" value="1"/>
</dbReference>
<gene>
    <name evidence="2" type="ORF">OLC1_LOCUS2111</name>
</gene>
<dbReference type="AlphaFoldDB" id="A0AAV1C5B2"/>
<feature type="compositionally biased region" description="Basic and acidic residues" evidence="1">
    <location>
        <begin position="105"/>
        <end position="121"/>
    </location>
</feature>
<dbReference type="PANTHER" id="PTHR33240">
    <property type="entry name" value="OS08G0508500 PROTEIN"/>
    <property type="match status" value="1"/>
</dbReference>
<name>A0AAV1C5B2_OLDCO</name>
<evidence type="ECO:0000256" key="1">
    <source>
        <dbReference type="SAM" id="MobiDB-lite"/>
    </source>
</evidence>
<protein>
    <submittedName>
        <fullName evidence="2">OLC1v1024491C1</fullName>
    </submittedName>
</protein>
<keyword evidence="3" id="KW-1185">Reference proteome</keyword>
<accession>A0AAV1C5B2</accession>
<dbReference type="CDD" id="cd00303">
    <property type="entry name" value="retropepsin_like"/>
    <property type="match status" value="1"/>
</dbReference>
<dbReference type="Proteomes" id="UP001161247">
    <property type="component" value="Chromosome 1"/>
</dbReference>
<reference evidence="2" key="1">
    <citation type="submission" date="2023-03" db="EMBL/GenBank/DDBJ databases">
        <authorList>
            <person name="Julca I."/>
        </authorList>
    </citation>
    <scope>NUCLEOTIDE SEQUENCE</scope>
</reference>
<feature type="compositionally biased region" description="Basic and acidic residues" evidence="1">
    <location>
        <begin position="75"/>
        <end position="90"/>
    </location>
</feature>